<name>A0AAI8YHQ4_9PEZI</name>
<keyword evidence="3" id="KW-1185">Reference proteome</keyword>
<evidence type="ECO:0000313" key="2">
    <source>
        <dbReference type="EMBL" id="CAJ2507694.1"/>
    </source>
</evidence>
<reference evidence="2" key="1">
    <citation type="submission" date="2023-10" db="EMBL/GenBank/DDBJ databases">
        <authorList>
            <person name="Hackl T."/>
        </authorList>
    </citation>
    <scope>NUCLEOTIDE SEQUENCE</scope>
</reference>
<dbReference type="EMBL" id="CAUWAG010000010">
    <property type="protein sequence ID" value="CAJ2507694.1"/>
    <property type="molecule type" value="Genomic_DNA"/>
</dbReference>
<accession>A0AAI8YHQ4</accession>
<evidence type="ECO:0000256" key="1">
    <source>
        <dbReference type="SAM" id="MobiDB-lite"/>
    </source>
</evidence>
<dbReference type="Proteomes" id="UP001295740">
    <property type="component" value="Unassembled WGS sequence"/>
</dbReference>
<proteinExistence type="predicted"/>
<comment type="caution">
    <text evidence="2">The sequence shown here is derived from an EMBL/GenBank/DDBJ whole genome shotgun (WGS) entry which is preliminary data.</text>
</comment>
<feature type="region of interest" description="Disordered" evidence="1">
    <location>
        <begin position="39"/>
        <end position="61"/>
    </location>
</feature>
<sequence length="125" mass="14393">MSVTTTENPVSYTLQNTLQDYEVQVDGACDLPQHHWVPLRDREAPEADNPPDWPTDERRGMPRYRPINYELDTAQRPWGANPIGTAFVATMFTGVWIQATASWVWRKTGGRFNDTYFRYQIGGEV</sequence>
<organism evidence="2 3">
    <name type="scientific">Anthostomella pinea</name>
    <dbReference type="NCBI Taxonomy" id="933095"/>
    <lineage>
        <taxon>Eukaryota</taxon>
        <taxon>Fungi</taxon>
        <taxon>Dikarya</taxon>
        <taxon>Ascomycota</taxon>
        <taxon>Pezizomycotina</taxon>
        <taxon>Sordariomycetes</taxon>
        <taxon>Xylariomycetidae</taxon>
        <taxon>Xylariales</taxon>
        <taxon>Xylariaceae</taxon>
        <taxon>Anthostomella</taxon>
    </lineage>
</organism>
<dbReference type="AlphaFoldDB" id="A0AAI8YHQ4"/>
<protein>
    <submittedName>
        <fullName evidence="2">Uu.00g088800.m01.CDS01</fullName>
    </submittedName>
</protein>
<evidence type="ECO:0000313" key="3">
    <source>
        <dbReference type="Proteomes" id="UP001295740"/>
    </source>
</evidence>
<gene>
    <name evidence="2" type="ORF">KHLLAP_LOCUS8162</name>
</gene>